<dbReference type="EMBL" id="CP058560">
    <property type="protein sequence ID" value="QUH22735.1"/>
    <property type="molecule type" value="Genomic_DNA"/>
</dbReference>
<evidence type="ECO:0000313" key="2">
    <source>
        <dbReference type="Proteomes" id="UP000681041"/>
    </source>
</evidence>
<dbReference type="AlphaFoldDB" id="A0A8T8K5G0"/>
<keyword evidence="2" id="KW-1185">Reference proteome</keyword>
<dbReference type="GeneID" id="64819615"/>
<dbReference type="Proteomes" id="UP000681041">
    <property type="component" value="Chromosome"/>
</dbReference>
<proteinExistence type="predicted"/>
<organism evidence="1 2">
    <name type="scientific">Methanobacterium alkalithermotolerans</name>
    <dbReference type="NCBI Taxonomy" id="2731220"/>
    <lineage>
        <taxon>Archaea</taxon>
        <taxon>Methanobacteriati</taxon>
        <taxon>Methanobacteriota</taxon>
        <taxon>Methanomada group</taxon>
        <taxon>Methanobacteria</taxon>
        <taxon>Methanobacteriales</taxon>
        <taxon>Methanobacteriaceae</taxon>
        <taxon>Methanobacterium</taxon>
    </lineage>
</organism>
<dbReference type="RefSeq" id="WP_211533682.1">
    <property type="nucleotide sequence ID" value="NZ_CP058560.1"/>
</dbReference>
<keyword evidence="1" id="KW-0378">Hydrolase</keyword>
<keyword evidence="1" id="KW-0547">Nucleotide-binding</keyword>
<keyword evidence="1" id="KW-0347">Helicase</keyword>
<accession>A0A8T8K5G0</accession>
<reference evidence="1" key="1">
    <citation type="submission" date="2020-07" db="EMBL/GenBank/DDBJ databases">
        <title>Methanobacterium. sp. MethCan genome.</title>
        <authorList>
            <person name="Postec A."/>
            <person name="Quemeneur M."/>
        </authorList>
    </citation>
    <scope>NUCLEOTIDE SEQUENCE</scope>
    <source>
        <strain evidence="1">MethCAN</strain>
    </source>
</reference>
<dbReference type="OrthoDB" id="81902at2157"/>
<evidence type="ECO:0000313" key="1">
    <source>
        <dbReference type="EMBL" id="QUH22735.1"/>
    </source>
</evidence>
<gene>
    <name evidence="1" type="ORF">HYG87_02580</name>
</gene>
<protein>
    <submittedName>
        <fullName evidence="1">DNA helicase PriA</fullName>
    </submittedName>
</protein>
<name>A0A8T8K5G0_9EURY</name>
<keyword evidence="1" id="KW-0067">ATP-binding</keyword>
<dbReference type="GO" id="GO:0004386">
    <property type="term" value="F:helicase activity"/>
    <property type="evidence" value="ECO:0007669"/>
    <property type="project" value="UniProtKB-KW"/>
</dbReference>
<sequence length="63" mass="7171">MKCALCGFEFDETKRLESCQACLGAGCTKIKCPNCGYETLPDPEIGKKIKNFFKRRFKSEDDK</sequence>
<dbReference type="KEGG" id="meme:HYG87_02580"/>